<reference evidence="1" key="1">
    <citation type="journal article" date="2022" name="bioRxiv">
        <title>Population genetic analysis of Ophidiomyces ophidiicola, the causative agent of snake fungal disease, indicates recent introductions to the USA.</title>
        <authorList>
            <person name="Ladner J.T."/>
            <person name="Palmer J.M."/>
            <person name="Ettinger C.L."/>
            <person name="Stajich J.E."/>
            <person name="Farrell T.M."/>
            <person name="Glorioso B.M."/>
            <person name="Lawson B."/>
            <person name="Price S.J."/>
            <person name="Stengle A.G."/>
            <person name="Grear D.A."/>
            <person name="Lorch J.M."/>
        </authorList>
    </citation>
    <scope>NUCLEOTIDE SEQUENCE</scope>
    <source>
        <strain evidence="1">NWHC 24266-5</strain>
    </source>
</reference>
<dbReference type="EMBL" id="JALBCA010000028">
    <property type="protein sequence ID" value="KAI2388827.1"/>
    <property type="molecule type" value="Genomic_DNA"/>
</dbReference>
<gene>
    <name evidence="1" type="ORF">LOY88_002420</name>
</gene>
<evidence type="ECO:0000313" key="1">
    <source>
        <dbReference type="EMBL" id="KAI2388827.1"/>
    </source>
</evidence>
<organism evidence="1">
    <name type="scientific">Ophidiomyces ophidiicola</name>
    <dbReference type="NCBI Taxonomy" id="1387563"/>
    <lineage>
        <taxon>Eukaryota</taxon>
        <taxon>Fungi</taxon>
        <taxon>Dikarya</taxon>
        <taxon>Ascomycota</taxon>
        <taxon>Pezizomycotina</taxon>
        <taxon>Eurotiomycetes</taxon>
        <taxon>Eurotiomycetidae</taxon>
        <taxon>Onygenales</taxon>
        <taxon>Onygenaceae</taxon>
        <taxon>Ophidiomyces</taxon>
    </lineage>
</organism>
<accession>A0ACB8V1C5</accession>
<name>A0ACB8V1C5_9EURO</name>
<proteinExistence type="predicted"/>
<protein>
    <submittedName>
        <fullName evidence="1">Uncharacterized protein</fullName>
    </submittedName>
</protein>
<comment type="caution">
    <text evidence="1">The sequence shown here is derived from an EMBL/GenBank/DDBJ whole genome shotgun (WGS) entry which is preliminary data.</text>
</comment>
<sequence length="316" mass="35852">MTLSRRPRTLLLTFDAFNTLFHPRIPVVSIYVKAAEEVGLLTRSQIPNESLLNQYLKHSLWRHNTFYPNYGRGLPDFTSPKVWWESVICDFFAAVMGKAIVPQDLPEGLTDSLYTTFAGPKGYQLYEDVPPFFEWLKSWKIARSVQLYPAGNRLNTDFDRVIVGVISNADNRIMTVLNSLRLRVGIPLEDDLERPHPHKQPERKADIDFVLTSYEAGCEKPDKAIFDLAVKYANRYIQASGDNNYIFPGPADKCIHVGDDFHDDHLGAVRAGWTGILLLRNGENSPVNVPDTATQISGLNRLSKHLRLRPLRESTS</sequence>